<dbReference type="PANTHER" id="PTHR39209">
    <property type="match status" value="1"/>
</dbReference>
<dbReference type="Gene3D" id="3.50.40.10">
    <property type="entry name" value="Phenylalanyl-trna Synthetase, Chain B, domain 3"/>
    <property type="match status" value="1"/>
</dbReference>
<dbReference type="OrthoDB" id="9789812at2"/>
<name>A0A1S6IZ13_9FIRM</name>
<dbReference type="SUPFAM" id="SSF56037">
    <property type="entry name" value="PheT/TilS domain"/>
    <property type="match status" value="1"/>
</dbReference>
<dbReference type="Proteomes" id="UP000189464">
    <property type="component" value="Chromosome"/>
</dbReference>
<dbReference type="STRING" id="1833852.B0537_13565"/>
<dbReference type="Pfam" id="PF03483">
    <property type="entry name" value="B3_4"/>
    <property type="match status" value="1"/>
</dbReference>
<dbReference type="GO" id="GO:0003723">
    <property type="term" value="F:RNA binding"/>
    <property type="evidence" value="ECO:0007669"/>
    <property type="project" value="InterPro"/>
</dbReference>
<evidence type="ECO:0000313" key="3">
    <source>
        <dbReference type="Proteomes" id="UP000189464"/>
    </source>
</evidence>
<dbReference type="EMBL" id="CP019698">
    <property type="protein sequence ID" value="AQS60009.1"/>
    <property type="molecule type" value="Genomic_DNA"/>
</dbReference>
<accession>A0A1S6IZ13</accession>
<dbReference type="InterPro" id="IPR020825">
    <property type="entry name" value="Phe-tRNA_synthase-like_B3/B4"/>
</dbReference>
<dbReference type="KEGG" id="dfg:B0537_13565"/>
<gene>
    <name evidence="2" type="ORF">B0537_13565</name>
</gene>
<dbReference type="RefSeq" id="WP_077715052.1">
    <property type="nucleotide sequence ID" value="NZ_CP019698.1"/>
</dbReference>
<feature type="domain" description="B3/B4 tRNA-binding" evidence="1">
    <location>
        <begin position="62"/>
        <end position="210"/>
    </location>
</feature>
<keyword evidence="3" id="KW-1185">Reference proteome</keyword>
<dbReference type="GO" id="GO:0004826">
    <property type="term" value="F:phenylalanine-tRNA ligase activity"/>
    <property type="evidence" value="ECO:0007669"/>
    <property type="project" value="InterPro"/>
</dbReference>
<organism evidence="2 3">
    <name type="scientific">Desulforamulus ferrireducens</name>
    <dbReference type="NCBI Taxonomy" id="1833852"/>
    <lineage>
        <taxon>Bacteria</taxon>
        <taxon>Bacillati</taxon>
        <taxon>Bacillota</taxon>
        <taxon>Clostridia</taxon>
        <taxon>Eubacteriales</taxon>
        <taxon>Peptococcaceae</taxon>
        <taxon>Desulforamulus</taxon>
    </lineage>
</organism>
<dbReference type="PANTHER" id="PTHR39209:SF2">
    <property type="entry name" value="CYTOPLASMIC PROTEIN"/>
    <property type="match status" value="1"/>
</dbReference>
<proteinExistence type="predicted"/>
<evidence type="ECO:0000259" key="1">
    <source>
        <dbReference type="SMART" id="SM00873"/>
    </source>
</evidence>
<dbReference type="SMART" id="SM00873">
    <property type="entry name" value="B3_4"/>
    <property type="match status" value="1"/>
</dbReference>
<dbReference type="InterPro" id="IPR005146">
    <property type="entry name" value="B3/B4_tRNA-bd"/>
</dbReference>
<sequence>MVEITIARELKEKCPALVLGCIQASVTLKEKEEGLLVELHQLTEQIRESMVLEQVASLPAIVAARETYKKLGKSPSRYRVSSEALFRRVLQGKGLYQINNVVDINNFISLQSHHSVGTYDLAKVTPPIVFTIAPAGETYQGIGKELLNIENLPVFTDSVGSFGSPTSDSQRAMITLATQKILMNIISFSGQENLGQHLDMAKELLVKYADAQEIETSIIE</sequence>
<dbReference type="AlphaFoldDB" id="A0A1S6IZ13"/>
<protein>
    <recommendedName>
        <fullName evidence="1">B3/B4 tRNA-binding domain-containing protein</fullName>
    </recommendedName>
</protein>
<reference evidence="2 3" key="1">
    <citation type="journal article" date="2016" name="Int. J. Syst. Evol. Microbiol.">
        <title>Desulfotomaculum ferrireducens sp. nov., a moderately thermophilic sulfate-reducing and dissimilatory Fe(III)-reducing bacterium isolated from compost.</title>
        <authorList>
            <person name="Yang G."/>
            <person name="Guo J."/>
            <person name="Zhuang L."/>
            <person name="Yuan Y."/>
            <person name="Zhou S."/>
        </authorList>
    </citation>
    <scope>NUCLEOTIDE SEQUENCE [LARGE SCALE GENOMIC DNA]</scope>
    <source>
        <strain evidence="2 3">GSS09</strain>
    </source>
</reference>
<evidence type="ECO:0000313" key="2">
    <source>
        <dbReference type="EMBL" id="AQS60009.1"/>
    </source>
</evidence>